<proteinExistence type="predicted"/>
<sequence>MRRKKGSTKEKALPNTNTQRSTSPPARQSNLHPYNHPPKYLPSQPPLDKKNHPTVHTDLST</sequence>
<comment type="caution">
    <text evidence="2">The sequence shown here is derived from an EMBL/GenBank/DDBJ whole genome shotgun (WGS) entry which is preliminary data.</text>
</comment>
<gene>
    <name evidence="2" type="ORF">B9Z19DRAFT_1084800</name>
</gene>
<feature type="compositionally biased region" description="Pro residues" evidence="1">
    <location>
        <begin position="35"/>
        <end position="45"/>
    </location>
</feature>
<protein>
    <submittedName>
        <fullName evidence="2">Uncharacterized protein</fullName>
    </submittedName>
</protein>
<feature type="compositionally biased region" description="Polar residues" evidence="1">
    <location>
        <begin position="14"/>
        <end position="32"/>
    </location>
</feature>
<accession>A0A2T6ZRL7</accession>
<evidence type="ECO:0000313" key="3">
    <source>
        <dbReference type="Proteomes" id="UP000244722"/>
    </source>
</evidence>
<feature type="non-terminal residue" evidence="2">
    <location>
        <position position="61"/>
    </location>
</feature>
<keyword evidence="3" id="KW-1185">Reference proteome</keyword>
<name>A0A2T6ZRL7_TUBBO</name>
<evidence type="ECO:0000313" key="2">
    <source>
        <dbReference type="EMBL" id="PUU78107.1"/>
    </source>
</evidence>
<dbReference type="Proteomes" id="UP000244722">
    <property type="component" value="Unassembled WGS sequence"/>
</dbReference>
<dbReference type="AlphaFoldDB" id="A0A2T6ZRL7"/>
<dbReference type="EMBL" id="NESQ01000129">
    <property type="protein sequence ID" value="PUU78107.1"/>
    <property type="molecule type" value="Genomic_DNA"/>
</dbReference>
<reference evidence="2 3" key="1">
    <citation type="submission" date="2017-04" db="EMBL/GenBank/DDBJ databases">
        <title>Draft genome sequence of Tuber borchii Vittad., a whitish edible truffle.</title>
        <authorList>
            <consortium name="DOE Joint Genome Institute"/>
            <person name="Murat C."/>
            <person name="Kuo A."/>
            <person name="Barry K.W."/>
            <person name="Clum A."/>
            <person name="Dockter R.B."/>
            <person name="Fauchery L."/>
            <person name="Iotti M."/>
            <person name="Kohler A."/>
            <person name="Labutti K."/>
            <person name="Lindquist E.A."/>
            <person name="Lipzen A."/>
            <person name="Ohm R.A."/>
            <person name="Wang M."/>
            <person name="Grigoriev I.V."/>
            <person name="Zambonelli A."/>
            <person name="Martin F.M."/>
        </authorList>
    </citation>
    <scope>NUCLEOTIDE SEQUENCE [LARGE SCALE GENOMIC DNA]</scope>
    <source>
        <strain evidence="2 3">Tbo3840</strain>
    </source>
</reference>
<evidence type="ECO:0000256" key="1">
    <source>
        <dbReference type="SAM" id="MobiDB-lite"/>
    </source>
</evidence>
<organism evidence="2 3">
    <name type="scientific">Tuber borchii</name>
    <name type="common">White truffle</name>
    <dbReference type="NCBI Taxonomy" id="42251"/>
    <lineage>
        <taxon>Eukaryota</taxon>
        <taxon>Fungi</taxon>
        <taxon>Dikarya</taxon>
        <taxon>Ascomycota</taxon>
        <taxon>Pezizomycotina</taxon>
        <taxon>Pezizomycetes</taxon>
        <taxon>Pezizales</taxon>
        <taxon>Tuberaceae</taxon>
        <taxon>Tuber</taxon>
    </lineage>
</organism>
<dbReference type="OrthoDB" id="5355583at2759"/>
<feature type="region of interest" description="Disordered" evidence="1">
    <location>
        <begin position="1"/>
        <end position="61"/>
    </location>
</feature>